<feature type="domain" description="TauD/TfdA-like" evidence="7">
    <location>
        <begin position="28"/>
        <end position="378"/>
    </location>
</feature>
<comment type="similarity">
    <text evidence="2">Belongs to the TfdA dioxygenase family.</text>
</comment>
<dbReference type="InterPro" id="IPR051178">
    <property type="entry name" value="TfdA_dioxygenase"/>
</dbReference>
<keyword evidence="4" id="KW-0223">Dioxygenase</keyword>
<evidence type="ECO:0000256" key="1">
    <source>
        <dbReference type="ARBA" id="ARBA00001954"/>
    </source>
</evidence>
<evidence type="ECO:0000256" key="6">
    <source>
        <dbReference type="ARBA" id="ARBA00023004"/>
    </source>
</evidence>
<sequence length="390" mass="44070">MHQDTITINPLESTHFGCSISLPNYCQNDPANLNNEDFKKLNEAVHKYLVVVIPNQAELKPSSQYLLTKRFDPSIPEAKDSSGGYGHGKEFRHSQSVLKKDGCSVKSQPQVQILGQGKLEANEEGNENGETINLTHPSHTTFHHTPLTEEEIKNKQTRFYRWHIDSALYDLSPPMVTTLLGIKVPPTTQYQTIKYDDGSELKLTQGATCFVSGAQAFKNLSEEDKQFALNTIVEYAPHPYIFISPAKATSDGLTMVNEDKEMRFEDLPEWEESKVKKLPMVWTNPITKEHHLQVHGCCLYNLHTKTEDGTKTLGLKESREKVRKLMRPSISPDQVLAHSWKQGDLVLFFNRGVWHSVTGEFKGQGTNGQDERRLMHQCNIASGIDPITNI</sequence>
<keyword evidence="3" id="KW-0479">Metal-binding</keyword>
<dbReference type="SUPFAM" id="SSF51197">
    <property type="entry name" value="Clavaminate synthase-like"/>
    <property type="match status" value="1"/>
</dbReference>
<evidence type="ECO:0000313" key="9">
    <source>
        <dbReference type="Proteomes" id="UP001152885"/>
    </source>
</evidence>
<gene>
    <name evidence="8" type="ORF">CANVERA_P1265</name>
</gene>
<accession>A0A9W4TTR9</accession>
<dbReference type="Proteomes" id="UP001152885">
    <property type="component" value="Unassembled WGS sequence"/>
</dbReference>
<dbReference type="GO" id="GO:0046872">
    <property type="term" value="F:metal ion binding"/>
    <property type="evidence" value="ECO:0007669"/>
    <property type="project" value="UniProtKB-KW"/>
</dbReference>
<protein>
    <recommendedName>
        <fullName evidence="7">TauD/TfdA-like domain-containing protein</fullName>
    </recommendedName>
</protein>
<dbReference type="GO" id="GO:0051213">
    <property type="term" value="F:dioxygenase activity"/>
    <property type="evidence" value="ECO:0007669"/>
    <property type="project" value="UniProtKB-KW"/>
</dbReference>
<evidence type="ECO:0000256" key="3">
    <source>
        <dbReference type="ARBA" id="ARBA00022723"/>
    </source>
</evidence>
<organism evidence="8 9">
    <name type="scientific">Candida verbasci</name>
    <dbReference type="NCBI Taxonomy" id="1227364"/>
    <lineage>
        <taxon>Eukaryota</taxon>
        <taxon>Fungi</taxon>
        <taxon>Dikarya</taxon>
        <taxon>Ascomycota</taxon>
        <taxon>Saccharomycotina</taxon>
        <taxon>Pichiomycetes</taxon>
        <taxon>Debaryomycetaceae</taxon>
        <taxon>Candida/Lodderomyces clade</taxon>
        <taxon>Candida</taxon>
    </lineage>
</organism>
<comment type="caution">
    <text evidence="8">The sequence shown here is derived from an EMBL/GenBank/DDBJ whole genome shotgun (WGS) entry which is preliminary data.</text>
</comment>
<dbReference type="OrthoDB" id="93019at2759"/>
<evidence type="ECO:0000313" key="8">
    <source>
        <dbReference type="EMBL" id="CAI5756747.1"/>
    </source>
</evidence>
<reference evidence="8" key="1">
    <citation type="submission" date="2022-12" db="EMBL/GenBank/DDBJ databases">
        <authorList>
            <person name="Brejova B."/>
        </authorList>
    </citation>
    <scope>NUCLEOTIDE SEQUENCE</scope>
</reference>
<proteinExistence type="inferred from homology"/>
<dbReference type="EMBL" id="CANTUO010000001">
    <property type="protein sequence ID" value="CAI5756747.1"/>
    <property type="molecule type" value="Genomic_DNA"/>
</dbReference>
<evidence type="ECO:0000259" key="7">
    <source>
        <dbReference type="Pfam" id="PF02668"/>
    </source>
</evidence>
<dbReference type="Pfam" id="PF02668">
    <property type="entry name" value="TauD"/>
    <property type="match status" value="1"/>
</dbReference>
<name>A0A9W4TTR9_9ASCO</name>
<dbReference type="AlphaFoldDB" id="A0A9W4TTR9"/>
<dbReference type="Gene3D" id="3.60.130.10">
    <property type="entry name" value="Clavaminate synthase-like"/>
    <property type="match status" value="1"/>
</dbReference>
<evidence type="ECO:0000256" key="5">
    <source>
        <dbReference type="ARBA" id="ARBA00023002"/>
    </source>
</evidence>
<evidence type="ECO:0000256" key="4">
    <source>
        <dbReference type="ARBA" id="ARBA00022964"/>
    </source>
</evidence>
<comment type="cofactor">
    <cofactor evidence="1">
        <name>Fe(2+)</name>
        <dbReference type="ChEBI" id="CHEBI:29033"/>
    </cofactor>
</comment>
<keyword evidence="6" id="KW-0408">Iron</keyword>
<evidence type="ECO:0000256" key="2">
    <source>
        <dbReference type="ARBA" id="ARBA00005896"/>
    </source>
</evidence>
<dbReference type="PANTHER" id="PTHR43779">
    <property type="entry name" value="DIOXYGENASE RV0097-RELATED"/>
    <property type="match status" value="1"/>
</dbReference>
<dbReference type="PANTHER" id="PTHR43779:SF2">
    <property type="entry name" value="ALPHA-KETOGLUTARATE-DEPENDENT XANTHINE DIOXYGENASE XAN1"/>
    <property type="match status" value="1"/>
</dbReference>
<dbReference type="InterPro" id="IPR042098">
    <property type="entry name" value="TauD-like_sf"/>
</dbReference>
<keyword evidence="5" id="KW-0560">Oxidoreductase</keyword>
<keyword evidence="9" id="KW-1185">Reference proteome</keyword>
<dbReference type="InterPro" id="IPR003819">
    <property type="entry name" value="TauD/TfdA-like"/>
</dbReference>